<dbReference type="Proteomes" id="UP000824120">
    <property type="component" value="Chromosome 10"/>
</dbReference>
<organism evidence="2 3">
    <name type="scientific">Solanum commersonii</name>
    <name type="common">Commerson's wild potato</name>
    <name type="synonym">Commerson's nightshade</name>
    <dbReference type="NCBI Taxonomy" id="4109"/>
    <lineage>
        <taxon>Eukaryota</taxon>
        <taxon>Viridiplantae</taxon>
        <taxon>Streptophyta</taxon>
        <taxon>Embryophyta</taxon>
        <taxon>Tracheophyta</taxon>
        <taxon>Spermatophyta</taxon>
        <taxon>Magnoliopsida</taxon>
        <taxon>eudicotyledons</taxon>
        <taxon>Gunneridae</taxon>
        <taxon>Pentapetalae</taxon>
        <taxon>asterids</taxon>
        <taxon>lamiids</taxon>
        <taxon>Solanales</taxon>
        <taxon>Solanaceae</taxon>
        <taxon>Solanoideae</taxon>
        <taxon>Solaneae</taxon>
        <taxon>Solanum</taxon>
    </lineage>
</organism>
<feature type="region of interest" description="Disordered" evidence="1">
    <location>
        <begin position="38"/>
        <end position="66"/>
    </location>
</feature>
<feature type="compositionally biased region" description="Low complexity" evidence="1">
    <location>
        <begin position="57"/>
        <end position="66"/>
    </location>
</feature>
<keyword evidence="3" id="KW-1185">Reference proteome</keyword>
<comment type="caution">
    <text evidence="2">The sequence shown here is derived from an EMBL/GenBank/DDBJ whole genome shotgun (WGS) entry which is preliminary data.</text>
</comment>
<evidence type="ECO:0000313" key="2">
    <source>
        <dbReference type="EMBL" id="KAG5582353.1"/>
    </source>
</evidence>
<evidence type="ECO:0000313" key="3">
    <source>
        <dbReference type="Proteomes" id="UP000824120"/>
    </source>
</evidence>
<proteinExistence type="predicted"/>
<accession>A0A9J5X2A1</accession>
<protein>
    <submittedName>
        <fullName evidence="2">Uncharacterized protein</fullName>
    </submittedName>
</protein>
<dbReference type="AlphaFoldDB" id="A0A9J5X2A1"/>
<evidence type="ECO:0000256" key="1">
    <source>
        <dbReference type="SAM" id="MobiDB-lite"/>
    </source>
</evidence>
<gene>
    <name evidence="2" type="ORF">H5410_052980</name>
</gene>
<sequence length="101" mass="11467">MEPVIPNGHKSPFSRLNKPRSSQLALWSKQSIVKIKRSPKQTLTMEPIGHDGQNNLFSRSNDPRSSSPNFSWMFVKILDMDPVVPTAKTDSFSRSNDPRSR</sequence>
<feature type="region of interest" description="Disordered" evidence="1">
    <location>
        <begin position="1"/>
        <end position="20"/>
    </location>
</feature>
<name>A0A9J5X2A1_SOLCO</name>
<reference evidence="2 3" key="1">
    <citation type="submission" date="2020-09" db="EMBL/GenBank/DDBJ databases">
        <title>De no assembly of potato wild relative species, Solanum commersonii.</title>
        <authorList>
            <person name="Cho K."/>
        </authorList>
    </citation>
    <scope>NUCLEOTIDE SEQUENCE [LARGE SCALE GENOMIC DNA]</scope>
    <source>
        <strain evidence="2">LZ3.2</strain>
        <tissue evidence="2">Leaf</tissue>
    </source>
</reference>
<dbReference type="EMBL" id="JACXVP010000010">
    <property type="protein sequence ID" value="KAG5582353.1"/>
    <property type="molecule type" value="Genomic_DNA"/>
</dbReference>